<dbReference type="Gene3D" id="1.25.40.80">
    <property type="match status" value="1"/>
</dbReference>
<dbReference type="InterPro" id="IPR036155">
    <property type="entry name" value="Crypto/Photolyase_N_sf"/>
</dbReference>
<evidence type="ECO:0000256" key="1">
    <source>
        <dbReference type="ARBA" id="ARBA00001932"/>
    </source>
</evidence>
<dbReference type="InterPro" id="IPR005101">
    <property type="entry name" value="Cryptochr/Photolyase_FAD-bd"/>
</dbReference>
<dbReference type="InterPro" id="IPR006050">
    <property type="entry name" value="DNA_photolyase_N"/>
</dbReference>
<gene>
    <name evidence="8" type="ORF">JMJ56_17765</name>
</gene>
<evidence type="ECO:0000313" key="8">
    <source>
        <dbReference type="EMBL" id="MBL6079869.1"/>
    </source>
</evidence>
<comment type="caution">
    <text evidence="8">The sequence shown here is derived from an EMBL/GenBank/DDBJ whole genome shotgun (WGS) entry which is preliminary data.</text>
</comment>
<dbReference type="PANTHER" id="PTHR11455">
    <property type="entry name" value="CRYPTOCHROME"/>
    <property type="match status" value="1"/>
</dbReference>
<dbReference type="PROSITE" id="PS00394">
    <property type="entry name" value="DNA_PHOTOLYASES_1_1"/>
    <property type="match status" value="1"/>
</dbReference>
<feature type="domain" description="Photolyase/cryptochrome alpha/beta" evidence="7">
    <location>
        <begin position="5"/>
        <end position="132"/>
    </location>
</feature>
<evidence type="ECO:0000256" key="4">
    <source>
        <dbReference type="ARBA" id="ARBA00022827"/>
    </source>
</evidence>
<dbReference type="Pfam" id="PF00875">
    <property type="entry name" value="DNA_photolyase"/>
    <property type="match status" value="1"/>
</dbReference>
<accession>A0ABS1U7F2</accession>
<dbReference type="SUPFAM" id="SSF52425">
    <property type="entry name" value="Cryptochrome/photolyase, N-terminal domain"/>
    <property type="match status" value="1"/>
</dbReference>
<name>A0ABS1U7F2_9PROT</name>
<dbReference type="EMBL" id="JAETWB010000009">
    <property type="protein sequence ID" value="MBL6079869.1"/>
    <property type="molecule type" value="Genomic_DNA"/>
</dbReference>
<dbReference type="InterPro" id="IPR018394">
    <property type="entry name" value="DNA_photolyase_1_CS_C"/>
</dbReference>
<reference evidence="8 9" key="1">
    <citation type="submission" date="2021-01" db="EMBL/GenBank/DDBJ databases">
        <title>Belnapia mucosa sp. nov. and Belnapia arida sp. nov., isolated from the Tabernas Desert (Almeria, Spain).</title>
        <authorList>
            <person name="Molina-Menor E."/>
            <person name="Vidal-Verdu A."/>
            <person name="Calonge A."/>
            <person name="Satari L."/>
            <person name="Pereto J."/>
            <person name="Porcar M."/>
        </authorList>
    </citation>
    <scope>NUCLEOTIDE SEQUENCE [LARGE SCALE GENOMIC DNA]</scope>
    <source>
        <strain evidence="8 9">T18</strain>
    </source>
</reference>
<dbReference type="InterPro" id="IPR014729">
    <property type="entry name" value="Rossmann-like_a/b/a_fold"/>
</dbReference>
<dbReference type="Proteomes" id="UP000660885">
    <property type="component" value="Unassembled WGS sequence"/>
</dbReference>
<keyword evidence="9" id="KW-1185">Reference proteome</keyword>
<evidence type="ECO:0000256" key="5">
    <source>
        <dbReference type="ARBA" id="ARBA00022991"/>
    </source>
</evidence>
<dbReference type="PRINTS" id="PR00147">
    <property type="entry name" value="DNAPHOTLYASE"/>
</dbReference>
<keyword evidence="4 6" id="KW-0274">FAD</keyword>
<evidence type="ECO:0000256" key="6">
    <source>
        <dbReference type="RuleBase" id="RU004182"/>
    </source>
</evidence>
<comment type="cofactor">
    <cofactor evidence="1">
        <name>(6R)-5,10-methylene-5,6,7,8-tetrahydrofolate</name>
        <dbReference type="ChEBI" id="CHEBI:15636"/>
    </cofactor>
</comment>
<sequence length="484" mass="53569">MACPSPALLWFRQDLRLADNPALAAAAERPLLPVYVLDDAAAGRWAPGGAARWWLHHSLAALAGALAARGAPLLLVRGRAEIVIPALADAIGADEVLAGRLYEPWARERDARVAEALKAAGRSLRLVTSTLLREPPTVMSGSGKPYTVYGPFAKSMAVRGEPEPPQPATDRLHPVPGAPTGDRLADWHLLPQPPIPDWAAEFGTIWTPGEAGAQARLTRFLAGSVRDYAVNRNLPGIEGSSGLSPHLRWGEVSPRQVWHAVREAIPGDVEAAQPFLAEILWREFSYHLLWHRPEMPEAALRERFAPFPFAPDAALLRAWQRGRTGIPVVDAGMRQLWRHGWMHNRVRMIAASLLVKQLLQPWQAGASWFWDTLVDADLASNSASWQWIAGSGTDASPYFRVFNPVLQGEKFDLKGAYVRRFVPELARLPKRWLHRPWEAPEAVLREAGIVLGRDYPAPVVLPEEGRRRALDAFARLRVEWEPAA</sequence>
<evidence type="ECO:0000313" key="9">
    <source>
        <dbReference type="Proteomes" id="UP000660885"/>
    </source>
</evidence>
<keyword evidence="3 6" id="KW-0285">Flavoprotein</keyword>
<dbReference type="PANTHER" id="PTHR11455:SF9">
    <property type="entry name" value="CRYPTOCHROME CIRCADIAN CLOCK 5 ISOFORM X1"/>
    <property type="match status" value="1"/>
</dbReference>
<dbReference type="Gene3D" id="1.10.579.10">
    <property type="entry name" value="DNA Cyclobutane Dipyrimidine Photolyase, subunit A, domain 3"/>
    <property type="match status" value="1"/>
</dbReference>
<dbReference type="InterPro" id="IPR002081">
    <property type="entry name" value="Cryptochrome/DNA_photolyase_1"/>
</dbReference>
<dbReference type="Gene3D" id="3.40.50.620">
    <property type="entry name" value="HUPs"/>
    <property type="match status" value="1"/>
</dbReference>
<evidence type="ECO:0000256" key="2">
    <source>
        <dbReference type="ARBA" id="ARBA00001974"/>
    </source>
</evidence>
<organism evidence="8 9">
    <name type="scientific">Belnapia arida</name>
    <dbReference type="NCBI Taxonomy" id="2804533"/>
    <lineage>
        <taxon>Bacteria</taxon>
        <taxon>Pseudomonadati</taxon>
        <taxon>Pseudomonadota</taxon>
        <taxon>Alphaproteobacteria</taxon>
        <taxon>Acetobacterales</taxon>
        <taxon>Roseomonadaceae</taxon>
        <taxon>Belnapia</taxon>
    </lineage>
</organism>
<dbReference type="InterPro" id="IPR036134">
    <property type="entry name" value="Crypto/Photolyase_FAD-like_sf"/>
</dbReference>
<dbReference type="SUPFAM" id="SSF48173">
    <property type="entry name" value="Cryptochrome/photolyase FAD-binding domain"/>
    <property type="match status" value="1"/>
</dbReference>
<evidence type="ECO:0000256" key="3">
    <source>
        <dbReference type="ARBA" id="ARBA00022630"/>
    </source>
</evidence>
<dbReference type="Pfam" id="PF03441">
    <property type="entry name" value="FAD_binding_7"/>
    <property type="match status" value="1"/>
</dbReference>
<protein>
    <submittedName>
        <fullName evidence="8">Deoxyribodipyrimidine photo-lyase</fullName>
    </submittedName>
</protein>
<keyword evidence="5 6" id="KW-0157">Chromophore</keyword>
<dbReference type="PROSITE" id="PS51645">
    <property type="entry name" value="PHR_CRY_ALPHA_BETA"/>
    <property type="match status" value="1"/>
</dbReference>
<evidence type="ECO:0000259" key="7">
    <source>
        <dbReference type="PROSITE" id="PS51645"/>
    </source>
</evidence>
<comment type="similarity">
    <text evidence="6">Belongs to the DNA photolyase family.</text>
</comment>
<proteinExistence type="inferred from homology"/>
<comment type="cofactor">
    <cofactor evidence="2">
        <name>FAD</name>
        <dbReference type="ChEBI" id="CHEBI:57692"/>
    </cofactor>
</comment>